<dbReference type="GeneID" id="31820149"/>
<dbReference type="InterPro" id="IPR036291">
    <property type="entry name" value="NAD(P)-bd_dom_sf"/>
</dbReference>
<proteinExistence type="predicted"/>
<dbReference type="SUPFAM" id="SSF81324">
    <property type="entry name" value="Voltage-gated potassium channels"/>
    <property type="match status" value="1"/>
</dbReference>
<feature type="transmembrane region" description="Helical" evidence="2">
    <location>
        <begin position="81"/>
        <end position="103"/>
    </location>
</feature>
<keyword evidence="5" id="KW-0407">Ion channel</keyword>
<dbReference type="EMBL" id="QNSA01000010">
    <property type="protein sequence ID" value="RBP70471.1"/>
    <property type="molecule type" value="Genomic_DNA"/>
</dbReference>
<dbReference type="InterPro" id="IPR013099">
    <property type="entry name" value="K_chnl_dom"/>
</dbReference>
<keyword evidence="5" id="KW-0813">Transport</keyword>
<sequence length="397" mass="44620">MMRNKRPLNPEHTQSHLPMGGLIRSRINRLFAILGGLVSAQILILWAAEPLSFFEAVWLTMTTLVTVGYGDYSPVTPVGRISTIVLMFVSAITLLTLIVSDYIEYRFYRRERILTGRWIYKMKDHIVIINTPRSGGEQYFMRFASQIRSVPEYHTVPIMLLTRQFPGGLPAELSDCGVVHFHGAGNDPEALKSVHAGSAKHIIVLAADESDPMSDSLTFDIAHRLAESNLGGRTTVECVGDHNRTRFKALGVRTTIRPVRTYPEIMVRSVVAPGSEKVLEDMFNYERDHPHRYDLKLDDLTWADIVSALIRHGIGTALAYIDHDNEVICHPDTNAEVEGKGLIVLVRSSETPEVSVVEEALDRYREFLKQWRTMHEQNQKAATESSEEPPSAGGSER</sequence>
<dbReference type="AlphaFoldDB" id="A0A368UST0"/>
<protein>
    <submittedName>
        <fullName evidence="5">Voltage-gated potassium channel</fullName>
    </submittedName>
</protein>
<evidence type="ECO:0000256" key="2">
    <source>
        <dbReference type="SAM" id="Phobius"/>
    </source>
</evidence>
<dbReference type="PANTHER" id="PTHR43833">
    <property type="entry name" value="POTASSIUM CHANNEL PROTEIN 2-RELATED-RELATED"/>
    <property type="match status" value="1"/>
</dbReference>
<dbReference type="Gene3D" id="1.10.287.70">
    <property type="match status" value="1"/>
</dbReference>
<evidence type="ECO:0000313" key="6">
    <source>
        <dbReference type="Proteomes" id="UP000252795"/>
    </source>
</evidence>
<keyword evidence="2" id="KW-0812">Transmembrane</keyword>
<keyword evidence="5" id="KW-0406">Ion transport</keyword>
<feature type="compositionally biased region" description="Low complexity" evidence="1">
    <location>
        <begin position="388"/>
        <end position="397"/>
    </location>
</feature>
<evidence type="ECO:0000313" key="5">
    <source>
        <dbReference type="EMBL" id="RCW31856.1"/>
    </source>
</evidence>
<keyword evidence="2" id="KW-1133">Transmembrane helix</keyword>
<keyword evidence="2" id="KW-0472">Membrane</keyword>
<keyword evidence="7" id="KW-1185">Reference proteome</keyword>
<dbReference type="EMBL" id="QPJB01000010">
    <property type="protein sequence ID" value="RCW31856.1"/>
    <property type="molecule type" value="Genomic_DNA"/>
</dbReference>
<reference evidence="5 6" key="1">
    <citation type="submission" date="2018-07" db="EMBL/GenBank/DDBJ databases">
        <title>Freshwater and sediment microbial communities from various areas in North America, analyzing microbe dynamics in response to fracking.</title>
        <authorList>
            <person name="Lamendella R."/>
        </authorList>
    </citation>
    <scope>NUCLEOTIDE SEQUENCE [LARGE SCALE GENOMIC DNA]</scope>
    <source>
        <strain evidence="5 6">114E</strain>
        <strain evidence="4 7">114E_o</strain>
    </source>
</reference>
<evidence type="ECO:0000313" key="7">
    <source>
        <dbReference type="Proteomes" id="UP000253065"/>
    </source>
</evidence>
<dbReference type="RefSeq" id="WP_014420520.1">
    <property type="nucleotide sequence ID" value="NZ_CALIOX010000003.1"/>
</dbReference>
<dbReference type="Gene3D" id="3.40.50.720">
    <property type="entry name" value="NAD(P)-binding Rossmann-like Domain"/>
    <property type="match status" value="1"/>
</dbReference>
<feature type="transmembrane region" description="Helical" evidence="2">
    <location>
        <begin position="30"/>
        <end position="48"/>
    </location>
</feature>
<gene>
    <name evidence="5" type="ORF">DET51_110110</name>
    <name evidence="4" type="ORF">DET64_110110</name>
</gene>
<dbReference type="GO" id="GO:0034220">
    <property type="term" value="P:monoatomic ion transmembrane transport"/>
    <property type="evidence" value="ECO:0007669"/>
    <property type="project" value="UniProtKB-KW"/>
</dbReference>
<evidence type="ECO:0000313" key="4">
    <source>
        <dbReference type="EMBL" id="RBP70471.1"/>
    </source>
</evidence>
<comment type="caution">
    <text evidence="5">The sequence shown here is derived from an EMBL/GenBank/DDBJ whole genome shotgun (WGS) entry which is preliminary data.</text>
</comment>
<accession>A0A368UST0</accession>
<dbReference type="Pfam" id="PF07885">
    <property type="entry name" value="Ion_trans_2"/>
    <property type="match status" value="1"/>
</dbReference>
<feature type="domain" description="Potassium channel" evidence="3">
    <location>
        <begin position="43"/>
        <end position="98"/>
    </location>
</feature>
<feature type="region of interest" description="Disordered" evidence="1">
    <location>
        <begin position="375"/>
        <end position="397"/>
    </location>
</feature>
<organism evidence="5 6">
    <name type="scientific">Marinobacter nauticus</name>
    <name type="common">Marinobacter hydrocarbonoclasticus</name>
    <name type="synonym">Marinobacter aquaeolei</name>
    <dbReference type="NCBI Taxonomy" id="2743"/>
    <lineage>
        <taxon>Bacteria</taxon>
        <taxon>Pseudomonadati</taxon>
        <taxon>Pseudomonadota</taxon>
        <taxon>Gammaproteobacteria</taxon>
        <taxon>Pseudomonadales</taxon>
        <taxon>Marinobacteraceae</taxon>
        <taxon>Marinobacter</taxon>
    </lineage>
</organism>
<dbReference type="Proteomes" id="UP000253065">
    <property type="component" value="Unassembled WGS sequence"/>
</dbReference>
<dbReference type="Proteomes" id="UP000252795">
    <property type="component" value="Unassembled WGS sequence"/>
</dbReference>
<name>A0A368UST0_MARNT</name>
<dbReference type="SUPFAM" id="SSF51735">
    <property type="entry name" value="NAD(P)-binding Rossmann-fold domains"/>
    <property type="match status" value="1"/>
</dbReference>
<dbReference type="PANTHER" id="PTHR43833:SF9">
    <property type="entry name" value="POTASSIUM CHANNEL PROTEIN YUGO-RELATED"/>
    <property type="match status" value="1"/>
</dbReference>
<evidence type="ECO:0000256" key="1">
    <source>
        <dbReference type="SAM" id="MobiDB-lite"/>
    </source>
</evidence>
<dbReference type="InterPro" id="IPR050721">
    <property type="entry name" value="Trk_Ktr_HKT_K-transport"/>
</dbReference>
<evidence type="ECO:0000259" key="3">
    <source>
        <dbReference type="Pfam" id="PF07885"/>
    </source>
</evidence>